<dbReference type="SUPFAM" id="SSF51905">
    <property type="entry name" value="FAD/NAD(P)-binding domain"/>
    <property type="match status" value="2"/>
</dbReference>
<dbReference type="InterPro" id="IPR028202">
    <property type="entry name" value="Reductase_C"/>
</dbReference>
<evidence type="ECO:0000313" key="7">
    <source>
        <dbReference type="EMBL" id="TDD92233.1"/>
    </source>
</evidence>
<evidence type="ECO:0000259" key="5">
    <source>
        <dbReference type="Pfam" id="PF07992"/>
    </source>
</evidence>
<evidence type="ECO:0000259" key="6">
    <source>
        <dbReference type="Pfam" id="PF14759"/>
    </source>
</evidence>
<evidence type="ECO:0000256" key="1">
    <source>
        <dbReference type="ARBA" id="ARBA00001974"/>
    </source>
</evidence>
<dbReference type="Gene3D" id="3.30.390.30">
    <property type="match status" value="1"/>
</dbReference>
<keyword evidence="4" id="KW-0560">Oxidoreductase</keyword>
<keyword evidence="8" id="KW-1185">Reference proteome</keyword>
<dbReference type="PANTHER" id="PTHR43557:SF2">
    <property type="entry name" value="RIESKE DOMAIN-CONTAINING PROTEIN-RELATED"/>
    <property type="match status" value="1"/>
</dbReference>
<dbReference type="InterPro" id="IPR050446">
    <property type="entry name" value="FAD-oxidoreductase/Apoptosis"/>
</dbReference>
<dbReference type="EMBL" id="SMKU01000040">
    <property type="protein sequence ID" value="TDD92233.1"/>
    <property type="molecule type" value="Genomic_DNA"/>
</dbReference>
<accession>A0A4R5C2G8</accession>
<dbReference type="SUPFAM" id="SSF55424">
    <property type="entry name" value="FAD/NAD-linked reductases, dimerisation (C-terminal) domain"/>
    <property type="match status" value="1"/>
</dbReference>
<dbReference type="Proteomes" id="UP000294513">
    <property type="component" value="Unassembled WGS sequence"/>
</dbReference>
<dbReference type="Pfam" id="PF07992">
    <property type="entry name" value="Pyr_redox_2"/>
    <property type="match status" value="1"/>
</dbReference>
<keyword evidence="2" id="KW-0285">Flavoprotein</keyword>
<reference evidence="7 8" key="1">
    <citation type="submission" date="2019-03" db="EMBL/GenBank/DDBJ databases">
        <title>Draft genome sequences of novel Actinobacteria.</title>
        <authorList>
            <person name="Sahin N."/>
            <person name="Ay H."/>
            <person name="Saygin H."/>
        </authorList>
    </citation>
    <scope>NUCLEOTIDE SEQUENCE [LARGE SCALE GENOMIC DNA]</scope>
    <source>
        <strain evidence="7 8">H3C3</strain>
    </source>
</reference>
<dbReference type="GO" id="GO:0005737">
    <property type="term" value="C:cytoplasm"/>
    <property type="evidence" value="ECO:0007669"/>
    <property type="project" value="TreeGrafter"/>
</dbReference>
<feature type="domain" description="Reductase C-terminal" evidence="6">
    <location>
        <begin position="329"/>
        <end position="412"/>
    </location>
</feature>
<evidence type="ECO:0000256" key="4">
    <source>
        <dbReference type="ARBA" id="ARBA00023002"/>
    </source>
</evidence>
<dbReference type="GO" id="GO:0016651">
    <property type="term" value="F:oxidoreductase activity, acting on NAD(P)H"/>
    <property type="evidence" value="ECO:0007669"/>
    <property type="project" value="TreeGrafter"/>
</dbReference>
<organism evidence="7 8">
    <name type="scientific">Actinomadura rubrisoli</name>
    <dbReference type="NCBI Taxonomy" id="2530368"/>
    <lineage>
        <taxon>Bacteria</taxon>
        <taxon>Bacillati</taxon>
        <taxon>Actinomycetota</taxon>
        <taxon>Actinomycetes</taxon>
        <taxon>Streptosporangiales</taxon>
        <taxon>Thermomonosporaceae</taxon>
        <taxon>Actinomadura</taxon>
    </lineage>
</organism>
<proteinExistence type="predicted"/>
<comment type="caution">
    <text evidence="7">The sequence shown here is derived from an EMBL/GenBank/DDBJ whole genome shotgun (WGS) entry which is preliminary data.</text>
</comment>
<keyword evidence="3" id="KW-0274">FAD</keyword>
<evidence type="ECO:0000256" key="3">
    <source>
        <dbReference type="ARBA" id="ARBA00022827"/>
    </source>
</evidence>
<dbReference type="InterPro" id="IPR023753">
    <property type="entry name" value="FAD/NAD-binding_dom"/>
</dbReference>
<dbReference type="OrthoDB" id="1145at2"/>
<dbReference type="Gene3D" id="3.50.50.60">
    <property type="entry name" value="FAD/NAD(P)-binding domain"/>
    <property type="match status" value="2"/>
</dbReference>
<dbReference type="PRINTS" id="PR00368">
    <property type="entry name" value="FADPNR"/>
</dbReference>
<comment type="cofactor">
    <cofactor evidence="1">
        <name>FAD</name>
        <dbReference type="ChEBI" id="CHEBI:57692"/>
    </cofactor>
</comment>
<name>A0A4R5C2G8_9ACTN</name>
<dbReference type="InterPro" id="IPR016156">
    <property type="entry name" value="FAD/NAD-linked_Rdtase_dimer_sf"/>
</dbReference>
<gene>
    <name evidence="7" type="ORF">E1298_10970</name>
</gene>
<evidence type="ECO:0000256" key="2">
    <source>
        <dbReference type="ARBA" id="ARBA00022630"/>
    </source>
</evidence>
<sequence>MTPLSSSPSEPHVVILGAGHGGGTLAALLRQYGHGGPITIVGSEPRLPYERPPLSKAWLRGGLNPDSLALRPEEFYRAEQITTRLGVTARAIDRGRRSVALDDGSTLDYDVLVIATGARPRRLPAECGDGDDVLHLRDQSDATRIRDSLGPGKRVVLCGGGYIGLEIAAAARGHDMDVTVVEQQPRLLNRVASPQLAEFLRGYHEANSVRVVLSASVASVQREAGRVTAVELATGEQLSCDVVVVGVGAEPRLELAADAGLPCAEGILVDELARTADPDIFAIGDVTARPVPFRDGHVRLESVPSTLEQAKQAAGAIAGRVRPVPEVPWFWSDQYDLKIQIAGLYGPSLTTTARGVADDGMTVTHDDGDHLVSVEAVNRPGDFMIGKKLIGRRDPLGSTLLRNPTLTLRDLAKQPVQ</sequence>
<feature type="domain" description="FAD/NAD(P)-binding" evidence="5">
    <location>
        <begin position="12"/>
        <end position="304"/>
    </location>
</feature>
<dbReference type="PANTHER" id="PTHR43557">
    <property type="entry name" value="APOPTOSIS-INDUCING FACTOR 1"/>
    <property type="match status" value="1"/>
</dbReference>
<dbReference type="Pfam" id="PF14759">
    <property type="entry name" value="Reductase_C"/>
    <property type="match status" value="1"/>
</dbReference>
<protein>
    <submittedName>
        <fullName evidence="7">Ferredoxin reductase</fullName>
    </submittedName>
</protein>
<dbReference type="InterPro" id="IPR036188">
    <property type="entry name" value="FAD/NAD-bd_sf"/>
</dbReference>
<dbReference type="PRINTS" id="PR00411">
    <property type="entry name" value="PNDRDTASEI"/>
</dbReference>
<dbReference type="RefSeq" id="WP_131891970.1">
    <property type="nucleotide sequence ID" value="NZ_SMKU01000040.1"/>
</dbReference>
<dbReference type="AlphaFoldDB" id="A0A4R5C2G8"/>
<evidence type="ECO:0000313" key="8">
    <source>
        <dbReference type="Proteomes" id="UP000294513"/>
    </source>
</evidence>